<feature type="region of interest" description="Disordered" evidence="1">
    <location>
        <begin position="45"/>
        <end position="333"/>
    </location>
</feature>
<proteinExistence type="predicted"/>
<keyword evidence="3" id="KW-1185">Reference proteome</keyword>
<sequence length="731" mass="79564">MALRYTVDDLFNLRASPLCVKPENLPPAEEWMGATLEQLRAQNKVTVDRTRNNDGSLIDTSARPGLPRHTSRNSANPDDIVFGPPRTAFASSRGKGQDGDRPVRDGEGRYGVRGRSGDFDGERLRDGRGMNRRGENEQDEGWSTVKPRKSFGAEGAERFSGKMGGNYRDEKKTTRVGDDRTTARGDRTGKTSDGAGRDKDGDADRTRNGLTRTKLEAWQRGEGNESATPDRKERDRTKSWRDREQDASDDRGARRGNDNRWGRDGRDNNRDSRDNRDRDQKAEKDPEWFDEPVQDKREAHTQQDFQKWMEQMKKAKNAASGGDKESAEAIEAKLPPVKSAPAVEAGPDKFFMAFGGSSSIENKPEQEQTEAAAAKQKGAGKSSRFTSFFSAPQEDGRPKTESSTPSALAPSQPPPNAPPGLNIFVSGTPDGEKQAFQQLLAKLQKQSVSSTPPGLALFAAPSNPPSDAPAQSQSQAQGPEAPAGPGKQQQPQQYRAPPPGLQQQEIHAPRPQQSARPEQLLQELVSQHQRKASQPPPPAARERESTAARNNSNTEFLMNLMRAAPKQPQQPQQQAPRPGPPPGFNMDDGFHGNDDSRPNPTQILQRPPPPGLDQMPPGWIPGGQMPPPRMGGPPGMPGGPGPNRNMPMPPMFPPNFPPGGMPPPPEGMGGMPPRNMPMPPPGFFNGPPPPHGFAPPGFAPPHGHDRQYGSPPFENRGAPPAAGRGPYPPRQ</sequence>
<feature type="compositionally biased region" description="Pro residues" evidence="1">
    <location>
        <begin position="674"/>
        <end position="699"/>
    </location>
</feature>
<feature type="compositionally biased region" description="Low complexity" evidence="1">
    <location>
        <begin position="434"/>
        <end position="446"/>
    </location>
</feature>
<feature type="compositionally biased region" description="Basic and acidic residues" evidence="1">
    <location>
        <begin position="588"/>
        <end position="597"/>
    </location>
</feature>
<feature type="compositionally biased region" description="Basic and acidic residues" evidence="1">
    <location>
        <begin position="95"/>
        <end position="136"/>
    </location>
</feature>
<feature type="compositionally biased region" description="Low complexity" evidence="1">
    <location>
        <begin position="468"/>
        <end position="495"/>
    </location>
</feature>
<feature type="compositionally biased region" description="Polar residues" evidence="1">
    <location>
        <begin position="547"/>
        <end position="556"/>
    </location>
</feature>
<feature type="compositionally biased region" description="Pro residues" evidence="1">
    <location>
        <begin position="624"/>
        <end position="640"/>
    </location>
</feature>
<gene>
    <name evidence="2" type="ORF">VHEMI09412</name>
</gene>
<dbReference type="AlphaFoldDB" id="A0A0A1T9U2"/>
<evidence type="ECO:0000256" key="1">
    <source>
        <dbReference type="SAM" id="MobiDB-lite"/>
    </source>
</evidence>
<feature type="compositionally biased region" description="Basic and acidic residues" evidence="1">
    <location>
        <begin position="322"/>
        <end position="331"/>
    </location>
</feature>
<organism evidence="2 3">
    <name type="scientific">[Torrubiella] hemipterigena</name>
    <dbReference type="NCBI Taxonomy" id="1531966"/>
    <lineage>
        <taxon>Eukaryota</taxon>
        <taxon>Fungi</taxon>
        <taxon>Dikarya</taxon>
        <taxon>Ascomycota</taxon>
        <taxon>Pezizomycotina</taxon>
        <taxon>Sordariomycetes</taxon>
        <taxon>Hypocreomycetidae</taxon>
        <taxon>Hypocreales</taxon>
        <taxon>Clavicipitaceae</taxon>
        <taxon>Clavicipitaceae incertae sedis</taxon>
        <taxon>'Torrubiella' clade</taxon>
    </lineage>
</organism>
<dbReference type="Pfam" id="PF20566">
    <property type="entry name" value="Eap1"/>
    <property type="match status" value="1"/>
</dbReference>
<feature type="compositionally biased region" description="Pro residues" evidence="1">
    <location>
        <begin position="647"/>
        <end position="666"/>
    </location>
</feature>
<evidence type="ECO:0000313" key="3">
    <source>
        <dbReference type="Proteomes" id="UP000039046"/>
    </source>
</evidence>
<evidence type="ECO:0000313" key="2">
    <source>
        <dbReference type="EMBL" id="CEJ93846.1"/>
    </source>
</evidence>
<dbReference type="InterPro" id="IPR046784">
    <property type="entry name" value="Eap1"/>
</dbReference>
<feature type="compositionally biased region" description="Low complexity" evidence="1">
    <location>
        <begin position="562"/>
        <end position="576"/>
    </location>
</feature>
<feature type="region of interest" description="Disordered" evidence="1">
    <location>
        <begin position="354"/>
        <end position="731"/>
    </location>
</feature>
<feature type="compositionally biased region" description="Low complexity" evidence="1">
    <location>
        <begin position="716"/>
        <end position="725"/>
    </location>
</feature>
<dbReference type="Proteomes" id="UP000039046">
    <property type="component" value="Unassembled WGS sequence"/>
</dbReference>
<name>A0A0A1T9U2_9HYPO</name>
<protein>
    <submittedName>
        <fullName evidence="2">Uncharacterized protein</fullName>
    </submittedName>
</protein>
<dbReference type="EMBL" id="CDHN01000006">
    <property type="protein sequence ID" value="CEJ93846.1"/>
    <property type="molecule type" value="Genomic_DNA"/>
</dbReference>
<feature type="compositionally biased region" description="Low complexity" evidence="1">
    <location>
        <begin position="369"/>
        <end position="381"/>
    </location>
</feature>
<dbReference type="OrthoDB" id="2504266at2759"/>
<feature type="compositionally biased region" description="Basic and acidic residues" evidence="1">
    <location>
        <begin position="167"/>
        <end position="301"/>
    </location>
</feature>
<accession>A0A0A1T9U2</accession>
<reference evidence="2 3" key="1">
    <citation type="journal article" date="2015" name="Genome Announc.">
        <title>Draft Genome Sequence and Gene Annotation of the Entomopathogenic Fungus Verticillium hemipterigenum.</title>
        <authorList>
            <person name="Horn F."/>
            <person name="Habel A."/>
            <person name="Scharf D.H."/>
            <person name="Dworschak J."/>
            <person name="Brakhage A.A."/>
            <person name="Guthke R."/>
            <person name="Hertweck C."/>
            <person name="Linde J."/>
        </authorList>
    </citation>
    <scope>NUCLEOTIDE SEQUENCE [LARGE SCALE GENOMIC DNA]</scope>
</reference>
<feature type="compositionally biased region" description="Polar residues" evidence="1">
    <location>
        <begin position="501"/>
        <end position="516"/>
    </location>
</feature>
<dbReference type="HOGENOM" id="CLU_018356_0_0_1"/>